<accession>A0ABU9DD58</accession>
<organism evidence="1 2">
    <name type="scientific">Thermithiobacillus plumbiphilus</name>
    <dbReference type="NCBI Taxonomy" id="1729899"/>
    <lineage>
        <taxon>Bacteria</taxon>
        <taxon>Pseudomonadati</taxon>
        <taxon>Pseudomonadota</taxon>
        <taxon>Acidithiobacillia</taxon>
        <taxon>Acidithiobacillales</taxon>
        <taxon>Thermithiobacillaceae</taxon>
        <taxon>Thermithiobacillus</taxon>
    </lineage>
</organism>
<evidence type="ECO:0000313" key="1">
    <source>
        <dbReference type="EMBL" id="MEK8090886.1"/>
    </source>
</evidence>
<keyword evidence="2" id="KW-1185">Reference proteome</keyword>
<sequence length="46" mass="5560">MWLWVCNILPGWRTGQDHRLDFDADSSRFLLGIAWCWRGARHRGFR</sequence>
<dbReference type="RefSeq" id="WP_341371941.1">
    <property type="nucleotide sequence ID" value="NZ_JBBPCO010000018.1"/>
</dbReference>
<gene>
    <name evidence="1" type="ORF">WOB96_14095</name>
</gene>
<reference evidence="1 2" key="1">
    <citation type="submission" date="2024-04" db="EMBL/GenBank/DDBJ databases">
        <authorList>
            <person name="Abashina T."/>
            <person name="Shaikin A."/>
        </authorList>
    </citation>
    <scope>NUCLEOTIDE SEQUENCE [LARGE SCALE GENOMIC DNA]</scope>
    <source>
        <strain evidence="1 2">AAFK</strain>
    </source>
</reference>
<evidence type="ECO:0000313" key="2">
    <source>
        <dbReference type="Proteomes" id="UP001446205"/>
    </source>
</evidence>
<name>A0ABU9DD58_9PROT</name>
<dbReference type="Proteomes" id="UP001446205">
    <property type="component" value="Unassembled WGS sequence"/>
</dbReference>
<protein>
    <submittedName>
        <fullName evidence="1">Uncharacterized protein</fullName>
    </submittedName>
</protein>
<comment type="caution">
    <text evidence="1">The sequence shown here is derived from an EMBL/GenBank/DDBJ whole genome shotgun (WGS) entry which is preliminary data.</text>
</comment>
<dbReference type="EMBL" id="JBBPCO010000018">
    <property type="protein sequence ID" value="MEK8090886.1"/>
    <property type="molecule type" value="Genomic_DNA"/>
</dbReference>
<proteinExistence type="predicted"/>